<organism evidence="2 3">
    <name type="scientific">Mucilaginibacter rubeus</name>
    <dbReference type="NCBI Taxonomy" id="2027860"/>
    <lineage>
        <taxon>Bacteria</taxon>
        <taxon>Pseudomonadati</taxon>
        <taxon>Bacteroidota</taxon>
        <taxon>Sphingobacteriia</taxon>
        <taxon>Sphingobacteriales</taxon>
        <taxon>Sphingobacteriaceae</taxon>
        <taxon>Mucilaginibacter</taxon>
    </lineage>
</organism>
<feature type="transmembrane region" description="Helical" evidence="1">
    <location>
        <begin position="51"/>
        <end position="72"/>
    </location>
</feature>
<dbReference type="Proteomes" id="UP000250557">
    <property type="component" value="Chromosome"/>
</dbReference>
<dbReference type="AlphaFoldDB" id="A0AAE6JI32"/>
<gene>
    <name evidence="2" type="ORF">DIU31_022245</name>
</gene>
<dbReference type="EMBL" id="CP043451">
    <property type="protein sequence ID" value="QEM06099.1"/>
    <property type="molecule type" value="Genomic_DNA"/>
</dbReference>
<sequence length="101" mass="11894">MKNRVFSFFLLLAGIIYLSSVLEFDHEESKANFKQEQQFKIAIEKPNDVQVLVHLALLPLLFAFSIISLHYCTETNPKKIFNLSRFLPPERLFLQYSVFRI</sequence>
<accession>A0AAE6JI32</accession>
<evidence type="ECO:0000313" key="3">
    <source>
        <dbReference type="Proteomes" id="UP000250557"/>
    </source>
</evidence>
<keyword evidence="1" id="KW-0472">Membrane</keyword>
<reference evidence="2 3" key="1">
    <citation type="submission" date="2019-08" db="EMBL/GenBank/DDBJ databases">
        <title>Comparative genome analysis confer to the adaptation heavy metal polluted environment.</title>
        <authorList>
            <person name="Li Y."/>
        </authorList>
    </citation>
    <scope>NUCLEOTIDE SEQUENCE [LARGE SCALE GENOMIC DNA]</scope>
    <source>
        <strain evidence="2 3">P2</strain>
    </source>
</reference>
<protein>
    <submittedName>
        <fullName evidence="2">Uncharacterized protein</fullName>
    </submittedName>
</protein>
<evidence type="ECO:0000313" key="2">
    <source>
        <dbReference type="EMBL" id="QEM06099.1"/>
    </source>
</evidence>
<keyword evidence="1" id="KW-0812">Transmembrane</keyword>
<keyword evidence="1" id="KW-1133">Transmembrane helix</keyword>
<proteinExistence type="predicted"/>
<name>A0AAE6JI32_9SPHI</name>
<evidence type="ECO:0000256" key="1">
    <source>
        <dbReference type="SAM" id="Phobius"/>
    </source>
</evidence>